<keyword evidence="18" id="KW-1185">Reference proteome</keyword>
<accession>B5RUG2</accession>
<dbReference type="NCBIfam" id="TIGR00057">
    <property type="entry name" value="L-threonylcarbamoyladenylate synthase"/>
    <property type="match status" value="1"/>
</dbReference>
<feature type="binding site" evidence="15">
    <location>
        <position position="202"/>
    </location>
    <ligand>
        <name>ATP</name>
        <dbReference type="ChEBI" id="CHEBI:30616"/>
    </ligand>
</feature>
<feature type="binding site" evidence="15">
    <location>
        <position position="246"/>
    </location>
    <ligand>
        <name>ATP</name>
        <dbReference type="ChEBI" id="CHEBI:30616"/>
    </ligand>
</feature>
<evidence type="ECO:0000256" key="13">
    <source>
        <dbReference type="ARBA" id="ARBA00056339"/>
    </source>
</evidence>
<dbReference type="GO" id="GO:0043047">
    <property type="term" value="F:single-stranded telomeric DNA binding"/>
    <property type="evidence" value="ECO:0007669"/>
    <property type="project" value="EnsemblFungi"/>
</dbReference>
<comment type="catalytic activity">
    <reaction evidence="12 14">
        <text>L-threonine + hydrogencarbonate + ATP = L-threonylcarbamoyladenylate + diphosphate + H2O</text>
        <dbReference type="Rhea" id="RHEA:36407"/>
        <dbReference type="ChEBI" id="CHEBI:15377"/>
        <dbReference type="ChEBI" id="CHEBI:17544"/>
        <dbReference type="ChEBI" id="CHEBI:30616"/>
        <dbReference type="ChEBI" id="CHEBI:33019"/>
        <dbReference type="ChEBI" id="CHEBI:57926"/>
        <dbReference type="ChEBI" id="CHEBI:73682"/>
        <dbReference type="EC" id="2.7.7.87"/>
    </reaction>
</comment>
<feature type="binding site" evidence="15">
    <location>
        <position position="172"/>
    </location>
    <ligand>
        <name>L-threonine</name>
        <dbReference type="ChEBI" id="CHEBI:57926"/>
    </ligand>
</feature>
<feature type="binding site" evidence="15">
    <location>
        <position position="232"/>
    </location>
    <ligand>
        <name>L-threonine</name>
        <dbReference type="ChEBI" id="CHEBI:57926"/>
    </ligand>
</feature>
<evidence type="ECO:0000259" key="16">
    <source>
        <dbReference type="PROSITE" id="PS51163"/>
    </source>
</evidence>
<evidence type="ECO:0000256" key="5">
    <source>
        <dbReference type="ARBA" id="ARBA00022490"/>
    </source>
</evidence>
<dbReference type="RefSeq" id="XP_002770816.1">
    <property type="nucleotide sequence ID" value="XM_002770770.1"/>
</dbReference>
<evidence type="ECO:0000256" key="1">
    <source>
        <dbReference type="ARBA" id="ARBA00004496"/>
    </source>
</evidence>
<dbReference type="Pfam" id="PF03481">
    <property type="entry name" value="Sua5_C"/>
    <property type="match status" value="1"/>
</dbReference>
<dbReference type="FunFam" id="3.90.870.10:FF:000008">
    <property type="entry name" value="Threonylcarbamoyl-AMP synthase"/>
    <property type="match status" value="1"/>
</dbReference>
<organism evidence="17 18">
    <name type="scientific">Debaryomyces hansenii (strain ATCC 36239 / CBS 767 / BCRC 21394 / JCM 1990 / NBRC 0083 / IGC 2968)</name>
    <name type="common">Yeast</name>
    <name type="synonym">Torulaspora hansenii</name>
    <dbReference type="NCBI Taxonomy" id="284592"/>
    <lineage>
        <taxon>Eukaryota</taxon>
        <taxon>Fungi</taxon>
        <taxon>Dikarya</taxon>
        <taxon>Ascomycota</taxon>
        <taxon>Saccharomycotina</taxon>
        <taxon>Pichiomycetes</taxon>
        <taxon>Debaryomycetaceae</taxon>
        <taxon>Debaryomyces</taxon>
    </lineage>
</organism>
<dbReference type="STRING" id="284592.B5RUG2"/>
<dbReference type="HOGENOM" id="CLU_031397_0_0_1"/>
<keyword evidence="5 14" id="KW-0963">Cytoplasm</keyword>
<dbReference type="OMA" id="YKHYAPD"/>
<reference evidence="17 18" key="1">
    <citation type="journal article" date="2004" name="Nature">
        <title>Genome evolution in yeasts.</title>
        <authorList>
            <consortium name="Genolevures"/>
            <person name="Dujon B."/>
            <person name="Sherman D."/>
            <person name="Fischer G."/>
            <person name="Durrens P."/>
            <person name="Casaregola S."/>
            <person name="Lafontaine I."/>
            <person name="de Montigny J."/>
            <person name="Marck C."/>
            <person name="Neuveglise C."/>
            <person name="Talla E."/>
            <person name="Goffard N."/>
            <person name="Frangeul L."/>
            <person name="Aigle M."/>
            <person name="Anthouard V."/>
            <person name="Babour A."/>
            <person name="Barbe V."/>
            <person name="Barnay S."/>
            <person name="Blanchin S."/>
            <person name="Beckerich J.M."/>
            <person name="Beyne E."/>
            <person name="Bleykasten C."/>
            <person name="Boisrame A."/>
            <person name="Boyer J."/>
            <person name="Cattolico L."/>
            <person name="Confanioleri F."/>
            <person name="de Daruvar A."/>
            <person name="Despons L."/>
            <person name="Fabre E."/>
            <person name="Fairhead C."/>
            <person name="Ferry-Dumazet H."/>
            <person name="Groppi A."/>
            <person name="Hantraye F."/>
            <person name="Hennequin C."/>
            <person name="Jauniaux N."/>
            <person name="Joyet P."/>
            <person name="Kachouri R."/>
            <person name="Kerrest A."/>
            <person name="Koszul R."/>
            <person name="Lemaire M."/>
            <person name="Lesur I."/>
            <person name="Ma L."/>
            <person name="Muller H."/>
            <person name="Nicaud J.M."/>
            <person name="Nikolski M."/>
            <person name="Oztas S."/>
            <person name="Ozier-Kalogeropoulos O."/>
            <person name="Pellenz S."/>
            <person name="Potier S."/>
            <person name="Richard G.F."/>
            <person name="Straub M.L."/>
            <person name="Suleau A."/>
            <person name="Swennene D."/>
            <person name="Tekaia F."/>
            <person name="Wesolowski-Louvel M."/>
            <person name="Westhof E."/>
            <person name="Wirth B."/>
            <person name="Zeniou-Meyer M."/>
            <person name="Zivanovic I."/>
            <person name="Bolotin-Fukuhara M."/>
            <person name="Thierry A."/>
            <person name="Bouchier C."/>
            <person name="Caudron B."/>
            <person name="Scarpelli C."/>
            <person name="Gaillardin C."/>
            <person name="Weissenbach J."/>
            <person name="Wincker P."/>
            <person name="Souciet J.L."/>
        </authorList>
    </citation>
    <scope>NUCLEOTIDE SEQUENCE [LARGE SCALE GENOMIC DNA]</scope>
    <source>
        <strain evidence="18">ATCC 36239 / CBS 767 / BCRC 21394 / JCM 1990 / NBRC 0083 / IGC 2968</strain>
    </source>
</reference>
<keyword evidence="9 14" id="KW-0547">Nucleotide-binding</keyword>
<dbReference type="GeneID" id="8998967"/>
<dbReference type="InterPro" id="IPR017945">
    <property type="entry name" value="DHBP_synth_RibB-like_a/b_dom"/>
</dbReference>
<feature type="binding site" evidence="15">
    <location>
        <position position="289"/>
    </location>
    <ligand>
        <name>ATP</name>
        <dbReference type="ChEBI" id="CHEBI:30616"/>
    </ligand>
</feature>
<dbReference type="InterPro" id="IPR050156">
    <property type="entry name" value="TC-AMP_synthase_SUA5"/>
</dbReference>
<dbReference type="EMBL" id="CR382138">
    <property type="protein sequence ID" value="CAR66340.1"/>
    <property type="molecule type" value="Genomic_DNA"/>
</dbReference>
<dbReference type="EC" id="2.7.7.87" evidence="3 14"/>
<comment type="subcellular location">
    <subcellularLocation>
        <location evidence="1 14">Cytoplasm</location>
    </subcellularLocation>
</comment>
<feature type="domain" description="YrdC-like" evidence="16">
    <location>
        <begin position="57"/>
        <end position="250"/>
    </location>
</feature>
<dbReference type="InterPro" id="IPR006070">
    <property type="entry name" value="Sua5-like_dom"/>
</dbReference>
<protein>
    <recommendedName>
        <fullName evidence="4 14">Threonylcarbamoyl-AMP synthase</fullName>
        <shortName evidence="14">TC-AMP synthase</shortName>
        <ecNumber evidence="3 14">2.7.7.87</ecNumber>
    </recommendedName>
    <alternativeName>
        <fullName evidence="11 14">L-threonylcarbamoyladenylate synthase</fullName>
    </alternativeName>
</protein>
<dbReference type="GO" id="GO:0005524">
    <property type="term" value="F:ATP binding"/>
    <property type="evidence" value="ECO:0007669"/>
    <property type="project" value="UniProtKB-UniRule"/>
</dbReference>
<dbReference type="eggNOG" id="KOG3051">
    <property type="taxonomic scope" value="Eukaryota"/>
</dbReference>
<dbReference type="PIRSF" id="PIRSF004930">
    <property type="entry name" value="Tln_factor_SUA5"/>
    <property type="match status" value="1"/>
</dbReference>
<feature type="binding site" evidence="15">
    <location>
        <position position="192"/>
    </location>
    <ligand>
        <name>L-threonine</name>
        <dbReference type="ChEBI" id="CHEBI:57926"/>
    </ligand>
</feature>
<evidence type="ECO:0000256" key="12">
    <source>
        <dbReference type="ARBA" id="ARBA00048366"/>
    </source>
</evidence>
<dbReference type="Gene3D" id="3.90.870.10">
    <property type="entry name" value="DHBP synthase"/>
    <property type="match status" value="1"/>
</dbReference>
<dbReference type="VEuPathDB" id="FungiDB:DEHA2F13486g"/>
<dbReference type="KEGG" id="dha:DEHA2F13486g"/>
<evidence type="ECO:0000256" key="3">
    <source>
        <dbReference type="ARBA" id="ARBA00012584"/>
    </source>
</evidence>
<dbReference type="GO" id="GO:0002949">
    <property type="term" value="P:tRNA threonylcarbamoyladenosine modification"/>
    <property type="evidence" value="ECO:0007669"/>
    <property type="project" value="EnsemblFungi"/>
</dbReference>
<feature type="binding site" evidence="15">
    <location>
        <position position="103"/>
    </location>
    <ligand>
        <name>ATP</name>
        <dbReference type="ChEBI" id="CHEBI:30616"/>
    </ligand>
</feature>
<evidence type="ECO:0000256" key="15">
    <source>
        <dbReference type="PIRSR" id="PIRSR004930-1"/>
    </source>
</evidence>
<dbReference type="PANTHER" id="PTHR17490">
    <property type="entry name" value="SUA5"/>
    <property type="match status" value="1"/>
</dbReference>
<feature type="binding site" evidence="15">
    <location>
        <position position="80"/>
    </location>
    <ligand>
        <name>L-threonine</name>
        <dbReference type="ChEBI" id="CHEBI:57926"/>
    </ligand>
</feature>
<sequence length="402" mass="43852">MLSKSHCWLINKTIIRRKVCCINSKMAFTTKILRANKDSIIFNKNDILPKITDPETEKSLRIAANELATSTNVVGFPTETVYGLGGSALNDESVKSIYKAKNRPADNPLIVHVSSIDQLKRKILPKDYKIPEIYDNLIEKFWPGPLTILLPIHEGSPISKIVTANQSTFAVRIPQHPIARALIALSDLPLAAPSANASTRPSPTLASHVYHDLQGKIPYIIDGGACDVGVESTVVDGLVDPPMLLRPGGVSVEDVRKTGGGSWENVVLAKKTAGKSEAVKTPGMKYKHYSPTAKVVLFINCGDGIAAISKYISENNIPESKTIALLKSRYFTDARAISRQINIEEDLGATGPEISRNLFKLLRQVDEQGVDIIFIEGIDETDEGLAVMNRLSKAAFETINGK</sequence>
<evidence type="ECO:0000256" key="9">
    <source>
        <dbReference type="ARBA" id="ARBA00022741"/>
    </source>
</evidence>
<dbReference type="PANTHER" id="PTHR17490:SF16">
    <property type="entry name" value="THREONYLCARBAMOYL-AMP SYNTHASE"/>
    <property type="match status" value="1"/>
</dbReference>
<dbReference type="GO" id="GO:0000723">
    <property type="term" value="P:telomere maintenance"/>
    <property type="evidence" value="ECO:0007669"/>
    <property type="project" value="EnsemblFungi"/>
</dbReference>
<keyword evidence="10 14" id="KW-0067">ATP-binding</keyword>
<dbReference type="GO" id="GO:0006450">
    <property type="term" value="P:regulation of translational fidelity"/>
    <property type="evidence" value="ECO:0007669"/>
    <property type="project" value="EnsemblFungi"/>
</dbReference>
<dbReference type="FunCoup" id="B5RUG2">
    <property type="interactions" value="102"/>
</dbReference>
<evidence type="ECO:0000256" key="7">
    <source>
        <dbReference type="ARBA" id="ARBA00022694"/>
    </source>
</evidence>
<evidence type="ECO:0000256" key="4">
    <source>
        <dbReference type="ARBA" id="ARBA00015492"/>
    </source>
</evidence>
<comment type="function">
    <text evidence="13">Required for the formation of a threonylcarbamoyl group on adenosine at position 37 (t(6)A37) in tRNAs that read codons beginning with adenine. Likely catalyzes the conversion of L-threonine, HCO(3)(-)/CO(2) and ATP to give threonylcarbamoyl-AMP (TC-AMP) as the acyladenylate intermediate, with the release of diphosphate. Required for normal translation, by ensuring translation fidelity at the level of codon recognition, appropriate translation initiation selection and maintenance of reading frame. Also involved in telomere replication. Binds to single-stranded telomeric (ssTG) DNA and positively regulates telomere length.</text>
</comment>
<dbReference type="GO" id="GO:0003725">
    <property type="term" value="F:double-stranded RNA binding"/>
    <property type="evidence" value="ECO:0007669"/>
    <property type="project" value="UniProtKB-UniRule"/>
</dbReference>
<name>B5RUG2_DEBHA</name>
<dbReference type="GO" id="GO:0061710">
    <property type="term" value="F:L-threonylcarbamoyladenylate synthase"/>
    <property type="evidence" value="ECO:0007669"/>
    <property type="project" value="UniProtKB-EC"/>
</dbReference>
<dbReference type="PROSITE" id="PS51163">
    <property type="entry name" value="YRDC"/>
    <property type="match status" value="1"/>
</dbReference>
<evidence type="ECO:0000313" key="17">
    <source>
        <dbReference type="EMBL" id="CAR66340.1"/>
    </source>
</evidence>
<dbReference type="OrthoDB" id="412787at2759"/>
<dbReference type="InterPro" id="IPR010923">
    <property type="entry name" value="T(6)A37_SUA5"/>
</dbReference>
<evidence type="ECO:0000313" key="18">
    <source>
        <dbReference type="Proteomes" id="UP000000599"/>
    </source>
</evidence>
<evidence type="ECO:0000256" key="8">
    <source>
        <dbReference type="ARBA" id="ARBA00022695"/>
    </source>
</evidence>
<dbReference type="Gene3D" id="3.40.50.11030">
    <property type="entry name" value="Threonylcarbamoyl-AMP synthase, C-terminal domain"/>
    <property type="match status" value="1"/>
</dbReference>
<dbReference type="InterPro" id="IPR005145">
    <property type="entry name" value="Sua5_C"/>
</dbReference>
<feature type="binding site" evidence="15">
    <location>
        <position position="194"/>
    </location>
    <ligand>
        <name>ATP</name>
        <dbReference type="ChEBI" id="CHEBI:30616"/>
    </ligand>
</feature>
<feature type="binding site" evidence="15">
    <location>
        <position position="168"/>
    </location>
    <ligand>
        <name>ATP</name>
        <dbReference type="ChEBI" id="CHEBI:30616"/>
    </ligand>
</feature>
<proteinExistence type="inferred from homology"/>
<evidence type="ECO:0000256" key="6">
    <source>
        <dbReference type="ARBA" id="ARBA00022679"/>
    </source>
</evidence>
<evidence type="ECO:0000256" key="2">
    <source>
        <dbReference type="ARBA" id="ARBA00007663"/>
    </source>
</evidence>
<evidence type="ECO:0000256" key="10">
    <source>
        <dbReference type="ARBA" id="ARBA00022840"/>
    </source>
</evidence>
<evidence type="ECO:0000256" key="14">
    <source>
        <dbReference type="PIRNR" id="PIRNR004930"/>
    </source>
</evidence>
<feature type="binding site" evidence="15">
    <location>
        <position position="112"/>
    </location>
    <ligand>
        <name>L-threonine</name>
        <dbReference type="ChEBI" id="CHEBI:57926"/>
    </ligand>
</feature>
<keyword evidence="6 14" id="KW-0808">Transferase</keyword>
<evidence type="ECO:0000256" key="11">
    <source>
        <dbReference type="ARBA" id="ARBA00029774"/>
    </source>
</evidence>
<gene>
    <name evidence="17" type="ordered locus">DEHA2F13486g</name>
</gene>
<keyword evidence="7 14" id="KW-0819">tRNA processing</keyword>
<keyword evidence="8 14" id="KW-0548">Nucleotidyltransferase</keyword>
<dbReference type="Pfam" id="PF01300">
    <property type="entry name" value="Sua5_yciO_yrdC"/>
    <property type="match status" value="1"/>
</dbReference>
<feature type="binding site" evidence="15">
    <location>
        <position position="107"/>
    </location>
    <ligand>
        <name>ATP</name>
        <dbReference type="ChEBI" id="CHEBI:30616"/>
    </ligand>
</feature>
<comment type="similarity">
    <text evidence="2 14">Belongs to the SUA5 family.</text>
</comment>
<dbReference type="GO" id="GO:0005739">
    <property type="term" value="C:mitochondrion"/>
    <property type="evidence" value="ECO:0007669"/>
    <property type="project" value="EnsemblFungi"/>
</dbReference>
<dbReference type="GO" id="GO:0000049">
    <property type="term" value="F:tRNA binding"/>
    <property type="evidence" value="ECO:0007669"/>
    <property type="project" value="TreeGrafter"/>
</dbReference>
<dbReference type="InterPro" id="IPR038385">
    <property type="entry name" value="Sua5/YwlC_C"/>
</dbReference>
<dbReference type="Proteomes" id="UP000000599">
    <property type="component" value="Chromosome F"/>
</dbReference>
<dbReference type="SUPFAM" id="SSF55821">
    <property type="entry name" value="YrdC/RibB"/>
    <property type="match status" value="1"/>
</dbReference>
<dbReference type="InParanoid" id="B5RUG2"/>
<dbReference type="AlphaFoldDB" id="B5RUG2"/>